<dbReference type="EMBL" id="AXOM01000023">
    <property type="protein sequence ID" value="ESS59240.1"/>
    <property type="molecule type" value="Genomic_DNA"/>
</dbReference>
<proteinExistence type="predicted"/>
<dbReference type="PANTHER" id="PTHR46401:SF2">
    <property type="entry name" value="GLYCOSYLTRANSFERASE WBBK-RELATED"/>
    <property type="match status" value="1"/>
</dbReference>
<accession>A0ABN0QAN9</accession>
<dbReference type="GO" id="GO:0016740">
    <property type="term" value="F:transferase activity"/>
    <property type="evidence" value="ECO:0007669"/>
    <property type="project" value="UniProtKB-KW"/>
</dbReference>
<dbReference type="Proteomes" id="UP000017834">
    <property type="component" value="Unassembled WGS sequence"/>
</dbReference>
<dbReference type="Pfam" id="PF09314">
    <property type="entry name" value="DUF1972"/>
    <property type="match status" value="1"/>
</dbReference>
<dbReference type="SUPFAM" id="SSF53756">
    <property type="entry name" value="UDP-Glycosyltransferase/glycogen phosphorylase"/>
    <property type="match status" value="1"/>
</dbReference>
<organism evidence="4 5">
    <name type="scientific">Enterobacter cloacae S611</name>
    <dbReference type="NCBI Taxonomy" id="1399146"/>
    <lineage>
        <taxon>Bacteria</taxon>
        <taxon>Pseudomonadati</taxon>
        <taxon>Pseudomonadota</taxon>
        <taxon>Gammaproteobacteria</taxon>
        <taxon>Enterobacterales</taxon>
        <taxon>Enterobacteriaceae</taxon>
        <taxon>Enterobacter</taxon>
        <taxon>Enterobacter cloacae complex</taxon>
    </lineage>
</organism>
<protein>
    <submittedName>
        <fullName evidence="4">Glycosyl transferases group 1 family protein</fullName>
    </submittedName>
</protein>
<reference evidence="4 5" key="1">
    <citation type="journal article" date="2014" name="Genome Announc.">
        <title>Draft Genome Sequence of Enterobacter cloacae Strain S611.</title>
        <authorList>
            <person name="Wang D."/>
            <person name="Han C.S."/>
            <person name="Dichosa A.E."/>
            <person name="Gleasner C.D."/>
            <person name="Johnson S.L."/>
            <person name="Daligault H.E."/>
            <person name="Davenport K.W."/>
            <person name="Li P.E."/>
            <person name="Pierson E.A."/>
            <person name="Pierson L.S.III."/>
        </authorList>
    </citation>
    <scope>NUCLEOTIDE SEQUENCE [LARGE SCALE GENOMIC DNA]</scope>
    <source>
        <strain evidence="4 5">S611</strain>
    </source>
</reference>
<evidence type="ECO:0000313" key="4">
    <source>
        <dbReference type="EMBL" id="ESS59240.1"/>
    </source>
</evidence>
<evidence type="ECO:0000259" key="2">
    <source>
        <dbReference type="Pfam" id="PF00534"/>
    </source>
</evidence>
<feature type="domain" description="Glycosyl transferase family 1" evidence="2">
    <location>
        <begin position="191"/>
        <end position="301"/>
    </location>
</feature>
<dbReference type="Pfam" id="PF00534">
    <property type="entry name" value="Glycos_transf_1"/>
    <property type="match status" value="1"/>
</dbReference>
<comment type="caution">
    <text evidence="4">The sequence shown here is derived from an EMBL/GenBank/DDBJ whole genome shotgun (WGS) entry which is preliminary data.</text>
</comment>
<dbReference type="InterPro" id="IPR015393">
    <property type="entry name" value="DUF1972"/>
</dbReference>
<dbReference type="Gene3D" id="3.40.50.2000">
    <property type="entry name" value="Glycogen Phosphorylase B"/>
    <property type="match status" value="2"/>
</dbReference>
<evidence type="ECO:0000256" key="1">
    <source>
        <dbReference type="ARBA" id="ARBA00022679"/>
    </source>
</evidence>
<dbReference type="PANTHER" id="PTHR46401">
    <property type="entry name" value="GLYCOSYLTRANSFERASE WBBK-RELATED"/>
    <property type="match status" value="1"/>
</dbReference>
<dbReference type="InterPro" id="IPR001296">
    <property type="entry name" value="Glyco_trans_1"/>
</dbReference>
<name>A0ABN0QAN9_ENTCL</name>
<keyword evidence="5" id="KW-1185">Reference proteome</keyword>
<keyword evidence="1 4" id="KW-0808">Transferase</keyword>
<evidence type="ECO:0000259" key="3">
    <source>
        <dbReference type="Pfam" id="PF09314"/>
    </source>
</evidence>
<sequence>MGNFSRKKVAVVGTVGLPACYGGFESLVQNLVDYQSDKINYEVFCSSVKYTQKAKKYNNAELIYLPLNANGASSILYDILCLLVCLFKRPDVVLILGVSGCIFLPVYRLLSKSRVITNIDGLEWRRNKWSPKAKWFLKKSEQIAVKYSDVVIADNQAIAEYVEQEYGRKSEVIAYGGDHAVAAGKSLSSPLNTSAEYFLGLCRIEPENNVDMILESFAASGLKLKFMGNWDYSEYGAKLKEKYKNLPNIEILDPDYEIANLYGLRKNCAAYIHGHSAGGTNPSLVEAMHFTIPIIAFDCTFNRFTTDGCALYFSTSAELQQLAQGLHNGEIEAKRDKLKEIAEEKYCWKNIAAMYEQLF</sequence>
<gene>
    <name evidence="4" type="ORF">EDP2_2825</name>
</gene>
<evidence type="ECO:0000313" key="5">
    <source>
        <dbReference type="Proteomes" id="UP000017834"/>
    </source>
</evidence>
<feature type="domain" description="DUF1972" evidence="3">
    <location>
        <begin position="7"/>
        <end position="178"/>
    </location>
</feature>